<sequence>MFTRLWALTIKEFLALFRDKRSRVVVIVPPLIQLLVFGYAASFDLNHIEYAVLDRDGGAAARELLARFEGAPSFAFAGHLRHPDEIATQIDRRAVRLVIQIPPRFSADLSAGRTAPLQILIDGRNSNSAQVINNDVARILADFNRDWAQAHGRPGLPTRLIIRAWYNPNLESRWFFVSGLVGLLTLVVTLMSTALSVAREREQGTFDQLLMTPLSPVEILIGKALPGVLVGVFEASLVLTIAVFWFAVPLTGDLGALYAGALLFALASVGIGLMISSLAATLQQALLGAFLFMVPAVILSGFATPIDNMPPAVQTLTLIDPLRYYLVILRGVFLEGAGFAQVGPQLWPLGLIALFTLGAAGWLFRHRRY</sequence>
<dbReference type="OrthoDB" id="9808686at2"/>
<comment type="subcellular location">
    <subcellularLocation>
        <location evidence="8">Cell inner membrane</location>
        <topology evidence="8">Multi-pass membrane protein</topology>
    </subcellularLocation>
    <subcellularLocation>
        <location evidence="1">Cell membrane</location>
        <topology evidence="1">Multi-pass membrane protein</topology>
    </subcellularLocation>
</comment>
<gene>
    <name evidence="10" type="ORF">GJ668_00980</name>
</gene>
<keyword evidence="5 8" id="KW-0812">Transmembrane</keyword>
<feature type="domain" description="ABC transmembrane type-2" evidence="9">
    <location>
        <begin position="125"/>
        <end position="367"/>
    </location>
</feature>
<evidence type="ECO:0000256" key="6">
    <source>
        <dbReference type="ARBA" id="ARBA00022989"/>
    </source>
</evidence>
<evidence type="ECO:0000256" key="1">
    <source>
        <dbReference type="ARBA" id="ARBA00004651"/>
    </source>
</evidence>
<evidence type="ECO:0000313" key="10">
    <source>
        <dbReference type="EMBL" id="MTW19664.1"/>
    </source>
</evidence>
<evidence type="ECO:0000259" key="9">
    <source>
        <dbReference type="PROSITE" id="PS51012"/>
    </source>
</evidence>
<feature type="transmembrane region" description="Helical" evidence="8">
    <location>
        <begin position="346"/>
        <end position="364"/>
    </location>
</feature>
<keyword evidence="6 8" id="KW-1133">Transmembrane helix</keyword>
<accession>A0A6N8EBF1</accession>
<dbReference type="InterPro" id="IPR013525">
    <property type="entry name" value="ABC2_TM"/>
</dbReference>
<keyword evidence="3 8" id="KW-0813">Transport</keyword>
<protein>
    <recommendedName>
        <fullName evidence="8">Transport permease protein</fullName>
    </recommendedName>
</protein>
<dbReference type="PRINTS" id="PR00164">
    <property type="entry name" value="ABC2TRNSPORT"/>
</dbReference>
<dbReference type="EMBL" id="WNKT01000001">
    <property type="protein sequence ID" value="MTW19664.1"/>
    <property type="molecule type" value="Genomic_DNA"/>
</dbReference>
<evidence type="ECO:0000256" key="7">
    <source>
        <dbReference type="ARBA" id="ARBA00023136"/>
    </source>
</evidence>
<feature type="transmembrane region" description="Helical" evidence="8">
    <location>
        <begin position="219"/>
        <end position="248"/>
    </location>
</feature>
<dbReference type="InterPro" id="IPR047817">
    <property type="entry name" value="ABC2_TM_bact-type"/>
</dbReference>
<dbReference type="Gene3D" id="3.40.1710.10">
    <property type="entry name" value="abc type-2 transporter like domain"/>
    <property type="match status" value="1"/>
</dbReference>
<feature type="transmembrane region" description="Helical" evidence="8">
    <location>
        <begin position="254"/>
        <end position="273"/>
    </location>
</feature>
<keyword evidence="4 8" id="KW-1003">Cell membrane</keyword>
<dbReference type="PANTHER" id="PTHR30294">
    <property type="entry name" value="MEMBRANE COMPONENT OF ABC TRANSPORTER YHHJ-RELATED"/>
    <property type="match status" value="1"/>
</dbReference>
<organism evidence="10 11">
    <name type="scientific">Allochromatium palmeri</name>
    <dbReference type="NCBI Taxonomy" id="231048"/>
    <lineage>
        <taxon>Bacteria</taxon>
        <taxon>Pseudomonadati</taxon>
        <taxon>Pseudomonadota</taxon>
        <taxon>Gammaproteobacteria</taxon>
        <taxon>Chromatiales</taxon>
        <taxon>Chromatiaceae</taxon>
        <taxon>Allochromatium</taxon>
    </lineage>
</organism>
<dbReference type="Pfam" id="PF12698">
    <property type="entry name" value="ABC2_membrane_3"/>
    <property type="match status" value="1"/>
</dbReference>
<evidence type="ECO:0000256" key="3">
    <source>
        <dbReference type="ARBA" id="ARBA00022448"/>
    </source>
</evidence>
<dbReference type="PANTHER" id="PTHR30294:SF44">
    <property type="entry name" value="MULTIDRUG ABC TRANSPORTER PERMEASE YBHR-RELATED"/>
    <property type="match status" value="1"/>
</dbReference>
<reference evidence="10 11" key="1">
    <citation type="submission" date="2019-11" db="EMBL/GenBank/DDBJ databases">
        <title>Whole-genome sequence of the anaerobic purple sulfur bacterium Allochromatium palmeri DSM 15591.</title>
        <authorList>
            <person name="Kyndt J.A."/>
            <person name="Meyer T.E."/>
        </authorList>
    </citation>
    <scope>NUCLEOTIDE SEQUENCE [LARGE SCALE GENOMIC DNA]</scope>
    <source>
        <strain evidence="10 11">DSM 15591</strain>
    </source>
</reference>
<dbReference type="GO" id="GO:0140359">
    <property type="term" value="F:ABC-type transporter activity"/>
    <property type="evidence" value="ECO:0007669"/>
    <property type="project" value="InterPro"/>
</dbReference>
<dbReference type="Proteomes" id="UP000434044">
    <property type="component" value="Unassembled WGS sequence"/>
</dbReference>
<proteinExistence type="inferred from homology"/>
<dbReference type="GO" id="GO:0043190">
    <property type="term" value="C:ATP-binding cassette (ABC) transporter complex"/>
    <property type="evidence" value="ECO:0007669"/>
    <property type="project" value="InterPro"/>
</dbReference>
<evidence type="ECO:0000256" key="5">
    <source>
        <dbReference type="ARBA" id="ARBA00022692"/>
    </source>
</evidence>
<feature type="transmembrane region" description="Helical" evidence="8">
    <location>
        <begin position="285"/>
        <end position="306"/>
    </location>
</feature>
<evidence type="ECO:0000313" key="11">
    <source>
        <dbReference type="Proteomes" id="UP000434044"/>
    </source>
</evidence>
<evidence type="ECO:0000256" key="4">
    <source>
        <dbReference type="ARBA" id="ARBA00022475"/>
    </source>
</evidence>
<dbReference type="InterPro" id="IPR000412">
    <property type="entry name" value="ABC_2_transport"/>
</dbReference>
<keyword evidence="11" id="KW-1185">Reference proteome</keyword>
<feature type="transmembrane region" description="Helical" evidence="8">
    <location>
        <begin position="21"/>
        <end position="41"/>
    </location>
</feature>
<dbReference type="InterPro" id="IPR051449">
    <property type="entry name" value="ABC-2_transporter_component"/>
</dbReference>
<comment type="caution">
    <text evidence="10">The sequence shown here is derived from an EMBL/GenBank/DDBJ whole genome shotgun (WGS) entry which is preliminary data.</text>
</comment>
<dbReference type="AlphaFoldDB" id="A0A6N8EBF1"/>
<keyword evidence="7 8" id="KW-0472">Membrane</keyword>
<dbReference type="PROSITE" id="PS51012">
    <property type="entry name" value="ABC_TM2"/>
    <property type="match status" value="1"/>
</dbReference>
<comment type="similarity">
    <text evidence="2 8">Belongs to the ABC-2 integral membrane protein family.</text>
</comment>
<feature type="transmembrane region" description="Helical" evidence="8">
    <location>
        <begin position="174"/>
        <end position="198"/>
    </location>
</feature>
<name>A0A6N8EBF1_9GAMM</name>
<evidence type="ECO:0000256" key="8">
    <source>
        <dbReference type="RuleBase" id="RU361157"/>
    </source>
</evidence>
<evidence type="ECO:0000256" key="2">
    <source>
        <dbReference type="ARBA" id="ARBA00007783"/>
    </source>
</evidence>